<name>A0ABQ7HW17_9MICR</name>
<sequence length="117" mass="14103">MYAKRNERRREHQCFELYKGRFYRKLSGESQMVHGVDMKKIKEYWSTMWDIPNVTNKNYEKYLVEYLPESEYTTTFATFKNLRTSSNTWPIGKLLVLMISSISLLSIYHQCTSTYMK</sequence>
<reference evidence="2 3" key="1">
    <citation type="submission" date="2019-01" db="EMBL/GenBank/DDBJ databases">
        <title>Genomes sequencing and comparative genomics of infectious freshwater microsporidia, Cucumispora dikerogammari and Thelohania contejeani.</title>
        <authorList>
            <person name="Cormier A."/>
            <person name="Giraud I."/>
            <person name="Wattier R."/>
            <person name="Teixeira M."/>
            <person name="Grandjean F."/>
            <person name="Rigaud T."/>
            <person name="Cordaux R."/>
        </authorList>
    </citation>
    <scope>NUCLEOTIDE SEQUENCE [LARGE SCALE GENOMIC DNA]</scope>
    <source>
        <strain evidence="2">T1</strain>
        <tissue evidence="2">Spores</tissue>
    </source>
</reference>
<accession>A0ABQ7HW17</accession>
<evidence type="ECO:0000313" key="3">
    <source>
        <dbReference type="Proteomes" id="UP001516464"/>
    </source>
</evidence>
<organism evidence="2 3">
    <name type="scientific">Astathelohania contejeani</name>
    <dbReference type="NCBI Taxonomy" id="164912"/>
    <lineage>
        <taxon>Eukaryota</taxon>
        <taxon>Fungi</taxon>
        <taxon>Fungi incertae sedis</taxon>
        <taxon>Microsporidia</taxon>
        <taxon>Astathelohaniidae</taxon>
        <taxon>Astathelohania</taxon>
    </lineage>
</organism>
<keyword evidence="1" id="KW-0812">Transmembrane</keyword>
<keyword evidence="3" id="KW-1185">Reference proteome</keyword>
<dbReference type="EMBL" id="SBIQ01000306">
    <property type="protein sequence ID" value="KAF7680952.1"/>
    <property type="molecule type" value="Genomic_DNA"/>
</dbReference>
<gene>
    <name evidence="2" type="ORF">TCON_2432</name>
</gene>
<keyword evidence="1" id="KW-0472">Membrane</keyword>
<evidence type="ECO:0000256" key="1">
    <source>
        <dbReference type="SAM" id="Phobius"/>
    </source>
</evidence>
<feature type="transmembrane region" description="Helical" evidence="1">
    <location>
        <begin position="90"/>
        <end position="108"/>
    </location>
</feature>
<proteinExistence type="predicted"/>
<evidence type="ECO:0000313" key="2">
    <source>
        <dbReference type="EMBL" id="KAF7680952.1"/>
    </source>
</evidence>
<protein>
    <submittedName>
        <fullName evidence="2">Uncharacterized protein</fullName>
    </submittedName>
</protein>
<keyword evidence="1" id="KW-1133">Transmembrane helix</keyword>
<comment type="caution">
    <text evidence="2">The sequence shown here is derived from an EMBL/GenBank/DDBJ whole genome shotgun (WGS) entry which is preliminary data.</text>
</comment>
<dbReference type="Proteomes" id="UP001516464">
    <property type="component" value="Unassembled WGS sequence"/>
</dbReference>